<dbReference type="CDD" id="cd07341">
    <property type="entry name" value="M56_BlaR1_MecR1_like"/>
    <property type="match status" value="1"/>
</dbReference>
<dbReference type="PANTHER" id="PTHR34978:SF3">
    <property type="entry name" value="SLR0241 PROTEIN"/>
    <property type="match status" value="1"/>
</dbReference>
<evidence type="ECO:0000313" key="3">
    <source>
        <dbReference type="EMBL" id="RFT05919.1"/>
    </source>
</evidence>
<dbReference type="OrthoDB" id="9770467at2"/>
<dbReference type="Pfam" id="PF05569">
    <property type="entry name" value="Peptidase_M56"/>
    <property type="match status" value="1"/>
</dbReference>
<reference evidence="3 4" key="1">
    <citation type="submission" date="2018-07" db="EMBL/GenBank/DDBJ databases">
        <title>GABA Modulating Bacteria of the Human Gut Microbiota.</title>
        <authorList>
            <person name="Strandwitz P."/>
            <person name="Kim K.H."/>
            <person name="Terekhova D."/>
            <person name="Liu J.K."/>
            <person name="Sharma A."/>
            <person name="Levering J."/>
            <person name="Mcdonald D."/>
            <person name="Dietrich D."/>
            <person name="Ramadhar T.R."/>
            <person name="Lekbua A."/>
            <person name="Mroue N."/>
            <person name="Liston C."/>
            <person name="Stewart E.J."/>
            <person name="Dubin M.J."/>
            <person name="Zengler K."/>
            <person name="Knight R."/>
            <person name="Gilbert J.A."/>
            <person name="Clardy J."/>
            <person name="Lewis K."/>
        </authorList>
    </citation>
    <scope>NUCLEOTIDE SEQUENCE [LARGE SCALE GENOMIC DNA]</scope>
    <source>
        <strain evidence="3 4">KLE1738</strain>
    </source>
</reference>
<comment type="caution">
    <text evidence="3">The sequence shown here is derived from an EMBL/GenBank/DDBJ whole genome shotgun (WGS) entry which is preliminary data.</text>
</comment>
<proteinExistence type="predicted"/>
<accession>A0A3E2B1Q4</accession>
<feature type="domain" description="Peptidase M56" evidence="2">
    <location>
        <begin position="11"/>
        <end position="296"/>
    </location>
</feature>
<gene>
    <name evidence="3" type="ORF">DV520_10060</name>
</gene>
<feature type="transmembrane region" description="Helical" evidence="1">
    <location>
        <begin position="307"/>
        <end position="324"/>
    </location>
</feature>
<evidence type="ECO:0000313" key="4">
    <source>
        <dbReference type="Proteomes" id="UP000260649"/>
    </source>
</evidence>
<keyword evidence="1" id="KW-0812">Transmembrane</keyword>
<feature type="transmembrane region" description="Helical" evidence="1">
    <location>
        <begin position="6"/>
        <end position="28"/>
    </location>
</feature>
<keyword evidence="4" id="KW-1185">Reference proteome</keyword>
<protein>
    <recommendedName>
        <fullName evidence="2">Peptidase M56 domain-containing protein</fullName>
    </recommendedName>
</protein>
<dbReference type="AlphaFoldDB" id="A0A3E2B1Q4"/>
<dbReference type="PANTHER" id="PTHR34978">
    <property type="entry name" value="POSSIBLE SENSOR-TRANSDUCER PROTEIN BLAR"/>
    <property type="match status" value="1"/>
</dbReference>
<sequence length="515" mass="55135">MRVLNLLFTSVLELSLSTGLVVAVFLALSPVLGKTVWPRWRCLLWTLLALRLLLPFSLPGQDAPVHLSLPTQAVSAPVVSTPSAPASDQTSSEAAAAASPTWLDLSALAWAAGGTGFLAWQGIAYIRFRRRILRRQHREADPQLQALFQDLAIQMGLARPVSLVVSENAPSPITLGLLHPLVILPPLDADQEKLIWILRHELAHQAGGHLWCKLLLLLARAVHWFNPLVHQMARQAARDLELACDNRVVAGASPVQRRAYARTLLAALETASASTTSLSTPWQGGSSMMKQRFHNLFSPIPRRRGRMLPAIALAAVLCLGGLVSCSSGPQTTLPQEPTDLQALPHLQYTARPGMLIKDAQLTTPFCLSPTDTADASGAPAEQMIPLADAQPLKQGDVVLIVGSIGSHYQVILPALDPPFLEGTLPQSAVSTDPGQFAQANLGTVGADTPCYLTPEDTSAVSVFSDPCLVSVSSRAGGWAKVQAPGGGAPVWVRSQDLSYDFTWTGRTVDLSQLTV</sequence>
<organism evidence="3 4">
    <name type="scientific">Evtepia gabavorous</name>
    <dbReference type="NCBI Taxonomy" id="2211183"/>
    <lineage>
        <taxon>Bacteria</taxon>
        <taxon>Bacillati</taxon>
        <taxon>Bacillota</taxon>
        <taxon>Clostridia</taxon>
        <taxon>Eubacteriales</taxon>
        <taxon>Evtepia</taxon>
    </lineage>
</organism>
<name>A0A3E2B1Q4_9FIRM</name>
<evidence type="ECO:0000256" key="1">
    <source>
        <dbReference type="SAM" id="Phobius"/>
    </source>
</evidence>
<dbReference type="Proteomes" id="UP000260649">
    <property type="component" value="Unassembled WGS sequence"/>
</dbReference>
<dbReference type="InterPro" id="IPR052173">
    <property type="entry name" value="Beta-lactam_resp_regulator"/>
</dbReference>
<dbReference type="EMBL" id="QQRQ01000022">
    <property type="protein sequence ID" value="RFT05919.1"/>
    <property type="molecule type" value="Genomic_DNA"/>
</dbReference>
<dbReference type="InterPro" id="IPR008756">
    <property type="entry name" value="Peptidase_M56"/>
</dbReference>
<evidence type="ECO:0000259" key="2">
    <source>
        <dbReference type="Pfam" id="PF05569"/>
    </source>
</evidence>
<keyword evidence="1" id="KW-1133">Transmembrane helix</keyword>
<feature type="transmembrane region" description="Helical" evidence="1">
    <location>
        <begin position="107"/>
        <end position="128"/>
    </location>
</feature>
<keyword evidence="1" id="KW-0472">Membrane</keyword>